<dbReference type="Proteomes" id="UP000273405">
    <property type="component" value="Unassembled WGS sequence"/>
</dbReference>
<sequence length="481" mass="48863">MALALALTVGAACPDTEVIPPDEIEDAGTVTDGGVGPPDAGSGDGSVPDASVACTVPVPQGAPWASRCGTGLPADTCASLVLPAAGPVPPADRWCEDSARLLCAAGVDAGTVDPTAESGCFERERRTCESRFPRSVRDAGFFTYWPEAASACLTGDVNPSSEACRCAFVRSSVGGACGVDADCRTGYCLKDESDAGVCVACPERRPVGSACGQLGDAPCDDHGYCSQGCCVPRPNAGEACRMGMIEPVPCDKATSPGCRPLAPEDMSGFGTCRAYRESGETCGQAPGARCEGMPLPGCNLGTCVSGQLCTFMSPDASVPAQCQPEGVRCDFRGRGCGPGQLCVGPNGLCIDPASLSEGETCDGPGECMDGLLCDKGDAGPGALGACIAAGPGECRYDVECPWAERCRDGQCTEGKALGAACDSPEACAKYLVCARGEDGGTCAPEPRLGERCRFSSPDGGFPTWTYSCITGVCNNPTGVCE</sequence>
<protein>
    <submittedName>
        <fullName evidence="2">Uncharacterized protein</fullName>
    </submittedName>
</protein>
<reference evidence="3" key="1">
    <citation type="submission" date="2018-09" db="EMBL/GenBank/DDBJ databases">
        <authorList>
            <person name="Livingstone P.G."/>
            <person name="Whitworth D.E."/>
        </authorList>
    </citation>
    <scope>NUCLEOTIDE SEQUENCE [LARGE SCALE GENOMIC DNA]</scope>
    <source>
        <strain evidence="3">CA040B</strain>
    </source>
</reference>
<dbReference type="OrthoDB" id="5483361at2"/>
<feature type="region of interest" description="Disordered" evidence="1">
    <location>
        <begin position="16"/>
        <end position="48"/>
    </location>
</feature>
<dbReference type="AlphaFoldDB" id="A0A3A8P3S4"/>
<evidence type="ECO:0000313" key="2">
    <source>
        <dbReference type="EMBL" id="RKH46404.1"/>
    </source>
</evidence>
<dbReference type="EMBL" id="RAWG01000023">
    <property type="protein sequence ID" value="RKH46404.1"/>
    <property type="molecule type" value="Genomic_DNA"/>
</dbReference>
<dbReference type="RefSeq" id="WP_147443533.1">
    <property type="nucleotide sequence ID" value="NZ_RAWG01000023.1"/>
</dbReference>
<comment type="caution">
    <text evidence="2">The sequence shown here is derived from an EMBL/GenBank/DDBJ whole genome shotgun (WGS) entry which is preliminary data.</text>
</comment>
<organism evidence="2 3">
    <name type="scientific">Corallococcus sicarius</name>
    <dbReference type="NCBI Taxonomy" id="2316726"/>
    <lineage>
        <taxon>Bacteria</taxon>
        <taxon>Pseudomonadati</taxon>
        <taxon>Myxococcota</taxon>
        <taxon>Myxococcia</taxon>
        <taxon>Myxococcales</taxon>
        <taxon>Cystobacterineae</taxon>
        <taxon>Myxococcaceae</taxon>
        <taxon>Corallococcus</taxon>
    </lineage>
</organism>
<evidence type="ECO:0000313" key="3">
    <source>
        <dbReference type="Proteomes" id="UP000273405"/>
    </source>
</evidence>
<accession>A0A3A8P3S4</accession>
<name>A0A3A8P3S4_9BACT</name>
<proteinExistence type="predicted"/>
<keyword evidence="3" id="KW-1185">Reference proteome</keyword>
<gene>
    <name evidence="2" type="ORF">D7X12_05635</name>
</gene>
<evidence type="ECO:0000256" key="1">
    <source>
        <dbReference type="SAM" id="MobiDB-lite"/>
    </source>
</evidence>